<dbReference type="Pfam" id="PF01551">
    <property type="entry name" value="Peptidase_M23"/>
    <property type="match status" value="1"/>
</dbReference>
<evidence type="ECO:0000313" key="5">
    <source>
        <dbReference type="Proteomes" id="UP000295050"/>
    </source>
</evidence>
<feature type="signal peptide" evidence="2">
    <location>
        <begin position="1"/>
        <end position="19"/>
    </location>
</feature>
<dbReference type="PANTHER" id="PTHR21666">
    <property type="entry name" value="PEPTIDASE-RELATED"/>
    <property type="match status" value="1"/>
</dbReference>
<dbReference type="Gene3D" id="2.70.70.10">
    <property type="entry name" value="Glucose Permease (Domain IIA)"/>
    <property type="match status" value="1"/>
</dbReference>
<keyword evidence="5" id="KW-1185">Reference proteome</keyword>
<dbReference type="InterPro" id="IPR011055">
    <property type="entry name" value="Dup_hybrid_motif"/>
</dbReference>
<dbReference type="InterPro" id="IPR016047">
    <property type="entry name" value="M23ase_b-sheet_dom"/>
</dbReference>
<dbReference type="GO" id="GO:0004222">
    <property type="term" value="F:metalloendopeptidase activity"/>
    <property type="evidence" value="ECO:0007669"/>
    <property type="project" value="TreeGrafter"/>
</dbReference>
<evidence type="ECO:0000256" key="1">
    <source>
        <dbReference type="ARBA" id="ARBA00022729"/>
    </source>
</evidence>
<gene>
    <name evidence="4" type="ORF">EV663_101327</name>
</gene>
<evidence type="ECO:0000313" key="4">
    <source>
        <dbReference type="EMBL" id="TCP63061.1"/>
    </source>
</evidence>
<evidence type="ECO:0000259" key="3">
    <source>
        <dbReference type="Pfam" id="PF01551"/>
    </source>
</evidence>
<feature type="chain" id="PRO_5021009047" evidence="2">
    <location>
        <begin position="20"/>
        <end position="320"/>
    </location>
</feature>
<dbReference type="RefSeq" id="WP_132950007.1">
    <property type="nucleotide sequence ID" value="NZ_SLXU01000001.1"/>
</dbReference>
<proteinExistence type="predicted"/>
<keyword evidence="1 2" id="KW-0732">Signal</keyword>
<dbReference type="CDD" id="cd12797">
    <property type="entry name" value="M23_peptidase"/>
    <property type="match status" value="1"/>
</dbReference>
<dbReference type="AlphaFoldDB" id="A0A4R2RT48"/>
<comment type="caution">
    <text evidence="4">The sequence shown here is derived from an EMBL/GenBank/DDBJ whole genome shotgun (WGS) entry which is preliminary data.</text>
</comment>
<dbReference type="EMBL" id="SLXU01000001">
    <property type="protein sequence ID" value="TCP63061.1"/>
    <property type="molecule type" value="Genomic_DNA"/>
</dbReference>
<dbReference type="OrthoDB" id="5489603at2"/>
<sequence>MKLRAAALLISLAAAPAGGDILLGLPIDCIPGDTCFIQNYVDRDPGPGAADFTCGALSYDGHKGTDFALATEAEMMRGVAVLAAAPGTVRAIRDGMPDNGPRTAPPEGMDCGNGVVIDHGAGWQTQYCHLAEGSVAVQPGQRVAKGTVLGRVGLSGRTAFPHVHLSVRQDGNVIDPFQPGAPVTCTTPSAPDETLWQNPPDYRASGLIGAGLTTEVPSFDAVKAGPAMPDALPSGATALVAWVHLFGAQAGDRIEFTLTGPEGRFAEHAQTIDRTQARIYRAFGKRHPPGGWPKGAYEAKIALIRAGQTIDTITVAVTVR</sequence>
<dbReference type="SUPFAM" id="SSF51261">
    <property type="entry name" value="Duplicated hybrid motif"/>
    <property type="match status" value="1"/>
</dbReference>
<evidence type="ECO:0000256" key="2">
    <source>
        <dbReference type="SAM" id="SignalP"/>
    </source>
</evidence>
<reference evidence="4 5" key="1">
    <citation type="submission" date="2019-03" db="EMBL/GenBank/DDBJ databases">
        <title>Genomic Encyclopedia of Type Strains, Phase IV (KMG-IV): sequencing the most valuable type-strain genomes for metagenomic binning, comparative biology and taxonomic classification.</title>
        <authorList>
            <person name="Goeker M."/>
        </authorList>
    </citation>
    <scope>NUCLEOTIDE SEQUENCE [LARGE SCALE GENOMIC DNA]</scope>
    <source>
        <strain evidence="4 5">DSM 24766</strain>
    </source>
</reference>
<accession>A0A4R2RT48</accession>
<dbReference type="InterPro" id="IPR050570">
    <property type="entry name" value="Cell_wall_metabolism_enzyme"/>
</dbReference>
<organism evidence="4 5">
    <name type="scientific">Rhodovulum bhavnagarense</name>
    <dbReference type="NCBI Taxonomy" id="992286"/>
    <lineage>
        <taxon>Bacteria</taxon>
        <taxon>Pseudomonadati</taxon>
        <taxon>Pseudomonadota</taxon>
        <taxon>Alphaproteobacteria</taxon>
        <taxon>Rhodobacterales</taxon>
        <taxon>Paracoccaceae</taxon>
        <taxon>Rhodovulum</taxon>
    </lineage>
</organism>
<name>A0A4R2RT48_9RHOB</name>
<protein>
    <submittedName>
        <fullName evidence="4">Peptidase M23-like protein</fullName>
    </submittedName>
</protein>
<dbReference type="PANTHER" id="PTHR21666:SF289">
    <property type="entry name" value="L-ALA--D-GLU ENDOPEPTIDASE"/>
    <property type="match status" value="1"/>
</dbReference>
<dbReference type="Proteomes" id="UP000295050">
    <property type="component" value="Unassembled WGS sequence"/>
</dbReference>
<feature type="domain" description="M23ase beta-sheet core" evidence="3">
    <location>
        <begin position="61"/>
        <end position="176"/>
    </location>
</feature>